<dbReference type="OrthoDB" id="9795355at2"/>
<dbReference type="KEGG" id="pstg:E8M01_23835"/>
<accession>A0A4D7B062</accession>
<keyword evidence="2" id="KW-1185">Reference proteome</keyword>
<name>A0A4D7B062_9HYPH</name>
<reference evidence="1 2" key="1">
    <citation type="submission" date="2019-04" db="EMBL/GenBank/DDBJ databases">
        <title>Phreatobacter aquaticus sp. nov.</title>
        <authorList>
            <person name="Choi A."/>
        </authorList>
    </citation>
    <scope>NUCLEOTIDE SEQUENCE [LARGE SCALE GENOMIC DNA]</scope>
    <source>
        <strain evidence="1 2">KCTC 52518</strain>
    </source>
</reference>
<dbReference type="EMBL" id="CP039690">
    <property type="protein sequence ID" value="QCI67009.1"/>
    <property type="molecule type" value="Genomic_DNA"/>
</dbReference>
<proteinExistence type="predicted"/>
<dbReference type="GO" id="GO:0030246">
    <property type="term" value="F:carbohydrate binding"/>
    <property type="evidence" value="ECO:0007669"/>
    <property type="project" value="InterPro"/>
</dbReference>
<dbReference type="InterPro" id="IPR011013">
    <property type="entry name" value="Gal_mutarotase_sf_dom"/>
</dbReference>
<dbReference type="InterPro" id="IPR037481">
    <property type="entry name" value="LacX"/>
</dbReference>
<dbReference type="RefSeq" id="WP_136962447.1">
    <property type="nucleotide sequence ID" value="NZ_CP039690.1"/>
</dbReference>
<dbReference type="GO" id="GO:0005975">
    <property type="term" value="P:carbohydrate metabolic process"/>
    <property type="evidence" value="ECO:0007669"/>
    <property type="project" value="InterPro"/>
</dbReference>
<evidence type="ECO:0000313" key="2">
    <source>
        <dbReference type="Proteomes" id="UP000298781"/>
    </source>
</evidence>
<dbReference type="Gene3D" id="2.70.98.10">
    <property type="match status" value="1"/>
</dbReference>
<gene>
    <name evidence="1" type="ORF">E8M01_23835</name>
</gene>
<dbReference type="Pfam" id="PF01263">
    <property type="entry name" value="Aldose_epim"/>
    <property type="match status" value="1"/>
</dbReference>
<dbReference type="GO" id="GO:0016853">
    <property type="term" value="F:isomerase activity"/>
    <property type="evidence" value="ECO:0007669"/>
    <property type="project" value="InterPro"/>
</dbReference>
<dbReference type="InterPro" id="IPR014718">
    <property type="entry name" value="GH-type_carb-bd"/>
</dbReference>
<dbReference type="Proteomes" id="UP000298781">
    <property type="component" value="Chromosome"/>
</dbReference>
<protein>
    <submittedName>
        <fullName evidence="1">Aldose 1-epimerase family protein</fullName>
    </submittedName>
</protein>
<sequence>MIELENGPARATIATTGAELHAWHAGGRDLLWTRDPAWWAKSSPVLFPIVGWANQGVIRADGKVRPMGVHGFAATSEFTLEAHNRANVSLVLTDNAATREVYPYPFHLRIAYRLEEARLAVRFEVTNPGARALPYALGLHPAFRWPLAGLDRADHAILFEKPENPEVPVIAPGGLISPARRPVPLDGRRLKLTDDLFAADALCFLDANSRSFRLVAGDKGPSIALEADDFPHLALWAKPGAPFVSMEVWTGHGDPQGYSGELVDKPGMRLLAPGAKAGHGVDFVYREVDAG</sequence>
<evidence type="ECO:0000313" key="1">
    <source>
        <dbReference type="EMBL" id="QCI67009.1"/>
    </source>
</evidence>
<dbReference type="CDD" id="cd09024">
    <property type="entry name" value="Aldose_epim_lacX"/>
    <property type="match status" value="1"/>
</dbReference>
<organism evidence="1 2">
    <name type="scientific">Phreatobacter stygius</name>
    <dbReference type="NCBI Taxonomy" id="1940610"/>
    <lineage>
        <taxon>Bacteria</taxon>
        <taxon>Pseudomonadati</taxon>
        <taxon>Pseudomonadota</taxon>
        <taxon>Alphaproteobacteria</taxon>
        <taxon>Hyphomicrobiales</taxon>
        <taxon>Phreatobacteraceae</taxon>
        <taxon>Phreatobacter</taxon>
    </lineage>
</organism>
<dbReference type="AlphaFoldDB" id="A0A4D7B062"/>
<dbReference type="SUPFAM" id="SSF74650">
    <property type="entry name" value="Galactose mutarotase-like"/>
    <property type="match status" value="1"/>
</dbReference>
<dbReference type="InterPro" id="IPR008183">
    <property type="entry name" value="Aldose_1/G6P_1-epimerase"/>
</dbReference>